<evidence type="ECO:0000256" key="3">
    <source>
        <dbReference type="ARBA" id="ARBA00022617"/>
    </source>
</evidence>
<evidence type="ECO:0000256" key="5">
    <source>
        <dbReference type="ARBA" id="ARBA00023002"/>
    </source>
</evidence>
<dbReference type="Gene3D" id="1.10.630.10">
    <property type="entry name" value="Cytochrome P450"/>
    <property type="match status" value="1"/>
</dbReference>
<comment type="similarity">
    <text evidence="2">Belongs to the cytochrome P450 family.</text>
</comment>
<dbReference type="GO" id="GO:0004497">
    <property type="term" value="F:monooxygenase activity"/>
    <property type="evidence" value="ECO:0007669"/>
    <property type="project" value="UniProtKB-KW"/>
</dbReference>
<evidence type="ECO:0000256" key="7">
    <source>
        <dbReference type="ARBA" id="ARBA00023033"/>
    </source>
</evidence>
<evidence type="ECO:0000256" key="1">
    <source>
        <dbReference type="ARBA" id="ARBA00001971"/>
    </source>
</evidence>
<dbReference type="PANTHER" id="PTHR47955:SF19">
    <property type="entry name" value="CYTOCHROME P450 71A9-LIKE ISOFORM X1"/>
    <property type="match status" value="1"/>
</dbReference>
<dbReference type="GeneID" id="107494543"/>
<dbReference type="Pfam" id="PF00067">
    <property type="entry name" value="p450"/>
    <property type="match status" value="1"/>
</dbReference>
<evidence type="ECO:0000313" key="8">
    <source>
        <dbReference type="Proteomes" id="UP000515211"/>
    </source>
</evidence>
<dbReference type="OrthoDB" id="1726823at2759"/>
<dbReference type="InterPro" id="IPR002401">
    <property type="entry name" value="Cyt_P450_E_grp-I"/>
</dbReference>
<reference evidence="9" key="2">
    <citation type="submission" date="2025-08" db="UniProtKB">
        <authorList>
            <consortium name="RefSeq"/>
        </authorList>
    </citation>
    <scope>IDENTIFICATION</scope>
    <source>
        <tissue evidence="9">Whole plant</tissue>
    </source>
</reference>
<reference evidence="8" key="1">
    <citation type="journal article" date="2016" name="Nat. Genet.">
        <title>The genome sequences of Arachis duranensis and Arachis ipaensis, the diploid ancestors of cultivated peanut.</title>
        <authorList>
            <person name="Bertioli D.J."/>
            <person name="Cannon S.B."/>
            <person name="Froenicke L."/>
            <person name="Huang G."/>
            <person name="Farmer A.D."/>
            <person name="Cannon E.K."/>
            <person name="Liu X."/>
            <person name="Gao D."/>
            <person name="Clevenger J."/>
            <person name="Dash S."/>
            <person name="Ren L."/>
            <person name="Moretzsohn M.C."/>
            <person name="Shirasawa K."/>
            <person name="Huang W."/>
            <person name="Vidigal B."/>
            <person name="Abernathy B."/>
            <person name="Chu Y."/>
            <person name="Niederhuth C.E."/>
            <person name="Umale P."/>
            <person name="Araujo A.C."/>
            <person name="Kozik A."/>
            <person name="Kim K.D."/>
            <person name="Burow M.D."/>
            <person name="Varshney R.K."/>
            <person name="Wang X."/>
            <person name="Zhang X."/>
            <person name="Barkley N."/>
            <person name="Guimaraes P.M."/>
            <person name="Isobe S."/>
            <person name="Guo B."/>
            <person name="Liao B."/>
            <person name="Stalker H.T."/>
            <person name="Schmitz R.J."/>
            <person name="Scheffler B.E."/>
            <person name="Leal-Bertioli S.C."/>
            <person name="Xun X."/>
            <person name="Jackson S.A."/>
            <person name="Michelmore R."/>
            <person name="Ozias-Akins P."/>
        </authorList>
    </citation>
    <scope>NUCLEOTIDE SEQUENCE [LARGE SCALE GENOMIC DNA]</scope>
    <source>
        <strain evidence="8">cv. V14167</strain>
    </source>
</reference>
<keyword evidence="6" id="KW-0408">Iron</keyword>
<keyword evidence="4" id="KW-0479">Metal-binding</keyword>
<dbReference type="InterPro" id="IPR036396">
    <property type="entry name" value="Cyt_P450_sf"/>
</dbReference>
<dbReference type="GO" id="GO:0020037">
    <property type="term" value="F:heme binding"/>
    <property type="evidence" value="ECO:0007669"/>
    <property type="project" value="InterPro"/>
</dbReference>
<dbReference type="GO" id="GO:0005506">
    <property type="term" value="F:iron ion binding"/>
    <property type="evidence" value="ECO:0007669"/>
    <property type="project" value="InterPro"/>
</dbReference>
<keyword evidence="7" id="KW-0503">Monooxygenase</keyword>
<dbReference type="KEGG" id="adu:107494543"/>
<protein>
    <submittedName>
        <fullName evidence="9">Cytochrome P450 71A9-like</fullName>
    </submittedName>
</protein>
<dbReference type="PRINTS" id="PR00463">
    <property type="entry name" value="EP450I"/>
</dbReference>
<dbReference type="GO" id="GO:0016705">
    <property type="term" value="F:oxidoreductase activity, acting on paired donors, with incorporation or reduction of molecular oxygen"/>
    <property type="evidence" value="ECO:0007669"/>
    <property type="project" value="InterPro"/>
</dbReference>
<sequence length="196" mass="22416">MILSCSLFVFLTLLFFILTFRKSDLQRHLPPGPRRPPFIGNLHQIGELPYLSLQELSSHHGPLMFLKLGFFPTLVVSSAEIAKEIFKNHDMAFSGRPKLYAANRLGYNGSAMTFTLYGDYWKEIKKIVMLELLSVKRVQSFQAVWFEEVQVLFHSIALFCGSPVNLSHLKLSLTSNIVCRIAFGKRYCSNCVVWTH</sequence>
<dbReference type="SUPFAM" id="SSF48264">
    <property type="entry name" value="Cytochrome P450"/>
    <property type="match status" value="1"/>
</dbReference>
<keyword evidence="3" id="KW-0349">Heme</keyword>
<evidence type="ECO:0000256" key="4">
    <source>
        <dbReference type="ARBA" id="ARBA00022723"/>
    </source>
</evidence>
<dbReference type="InterPro" id="IPR001128">
    <property type="entry name" value="Cyt_P450"/>
</dbReference>
<dbReference type="RefSeq" id="XP_015971076.1">
    <property type="nucleotide sequence ID" value="XM_016115590.1"/>
</dbReference>
<keyword evidence="8" id="KW-1185">Reference proteome</keyword>
<evidence type="ECO:0000313" key="9">
    <source>
        <dbReference type="RefSeq" id="XP_015971076.1"/>
    </source>
</evidence>
<keyword evidence="5" id="KW-0560">Oxidoreductase</keyword>
<dbReference type="AlphaFoldDB" id="A0A6P4DRE9"/>
<dbReference type="PANTHER" id="PTHR47955">
    <property type="entry name" value="CYTOCHROME P450 FAMILY 71 PROTEIN"/>
    <property type="match status" value="1"/>
</dbReference>
<gene>
    <name evidence="9" type="primary">LOC107494543</name>
</gene>
<comment type="cofactor">
    <cofactor evidence="1">
        <name>heme</name>
        <dbReference type="ChEBI" id="CHEBI:30413"/>
    </cofactor>
</comment>
<organism evidence="8 9">
    <name type="scientific">Arachis duranensis</name>
    <name type="common">Wild peanut</name>
    <dbReference type="NCBI Taxonomy" id="130453"/>
    <lineage>
        <taxon>Eukaryota</taxon>
        <taxon>Viridiplantae</taxon>
        <taxon>Streptophyta</taxon>
        <taxon>Embryophyta</taxon>
        <taxon>Tracheophyta</taxon>
        <taxon>Spermatophyta</taxon>
        <taxon>Magnoliopsida</taxon>
        <taxon>eudicotyledons</taxon>
        <taxon>Gunneridae</taxon>
        <taxon>Pentapetalae</taxon>
        <taxon>rosids</taxon>
        <taxon>fabids</taxon>
        <taxon>Fabales</taxon>
        <taxon>Fabaceae</taxon>
        <taxon>Papilionoideae</taxon>
        <taxon>50 kb inversion clade</taxon>
        <taxon>dalbergioids sensu lato</taxon>
        <taxon>Dalbergieae</taxon>
        <taxon>Pterocarpus clade</taxon>
        <taxon>Arachis</taxon>
    </lineage>
</organism>
<evidence type="ECO:0000256" key="6">
    <source>
        <dbReference type="ARBA" id="ARBA00023004"/>
    </source>
</evidence>
<name>A0A6P4DRE9_ARADU</name>
<evidence type="ECO:0000256" key="2">
    <source>
        <dbReference type="ARBA" id="ARBA00010617"/>
    </source>
</evidence>
<dbReference type="Proteomes" id="UP000515211">
    <property type="component" value="Chromosome 6"/>
</dbReference>
<accession>A0A6P4DRE9</accession>
<proteinExistence type="inferred from homology"/>